<dbReference type="InterPro" id="IPR019273">
    <property type="entry name" value="Lunapark_Znf"/>
</dbReference>
<keyword evidence="1" id="KW-0472">Membrane</keyword>
<proteinExistence type="inferred from homology"/>
<keyword evidence="1" id="KW-0256">Endoplasmic reticulum</keyword>
<evidence type="ECO:0000313" key="5">
    <source>
        <dbReference type="Proteomes" id="UP001362899"/>
    </source>
</evidence>
<feature type="transmembrane region" description="Helical" evidence="1">
    <location>
        <begin position="43"/>
        <end position="63"/>
    </location>
</feature>
<dbReference type="PANTHER" id="PTHR22166:SF12">
    <property type="entry name" value="ENDOPLASMIC RETICULUM JUNCTION FORMATION PROTEIN LUNAPARK"/>
    <property type="match status" value="1"/>
</dbReference>
<comment type="domain">
    <text evidence="1">The C4-type zinc finger motif is necessary both for its ER three-way tubular junction localization and formation.</text>
</comment>
<dbReference type="AlphaFoldDB" id="A0AAV5RHX0"/>
<gene>
    <name evidence="4" type="ORF">DASB73_015600</name>
</gene>
<feature type="transmembrane region" description="Helical" evidence="1">
    <location>
        <begin position="69"/>
        <end position="88"/>
    </location>
</feature>
<feature type="compositionally biased region" description="Polar residues" evidence="2">
    <location>
        <begin position="296"/>
        <end position="305"/>
    </location>
</feature>
<dbReference type="GO" id="GO:1903373">
    <property type="term" value="P:positive regulation of endoplasmic reticulum tubular network organization"/>
    <property type="evidence" value="ECO:0007669"/>
    <property type="project" value="UniProtKB-UniRule"/>
</dbReference>
<keyword evidence="1" id="KW-0479">Metal-binding</keyword>
<organism evidence="4 5">
    <name type="scientific">Starmerella bacillaris</name>
    <name type="common">Yeast</name>
    <name type="synonym">Candida zemplinina</name>
    <dbReference type="NCBI Taxonomy" id="1247836"/>
    <lineage>
        <taxon>Eukaryota</taxon>
        <taxon>Fungi</taxon>
        <taxon>Dikarya</taxon>
        <taxon>Ascomycota</taxon>
        <taxon>Saccharomycotina</taxon>
        <taxon>Dipodascomycetes</taxon>
        <taxon>Dipodascales</taxon>
        <taxon>Trichomonascaceae</taxon>
        <taxon>Starmerella</taxon>
    </lineage>
</organism>
<keyword evidence="1" id="KW-0862">Zinc</keyword>
<evidence type="ECO:0000256" key="2">
    <source>
        <dbReference type="SAM" id="MobiDB-lite"/>
    </source>
</evidence>
<dbReference type="InterPro" id="IPR040115">
    <property type="entry name" value="Lnp"/>
</dbReference>
<feature type="compositionally biased region" description="Low complexity" evidence="2">
    <location>
        <begin position="142"/>
        <end position="153"/>
    </location>
</feature>
<dbReference type="PANTHER" id="PTHR22166">
    <property type="entry name" value="ENDOPLASMIC RETICULUM JUNCTION FORMATION PROTEIN LUNAPARK"/>
    <property type="match status" value="1"/>
</dbReference>
<evidence type="ECO:0000313" key="4">
    <source>
        <dbReference type="EMBL" id="GMM50602.1"/>
    </source>
</evidence>
<keyword evidence="1" id="KW-1133">Transmembrane helix</keyword>
<name>A0AAV5RHX0_STABA</name>
<dbReference type="GO" id="GO:0098826">
    <property type="term" value="C:endoplasmic reticulum tubular network membrane"/>
    <property type="evidence" value="ECO:0007669"/>
    <property type="project" value="UniProtKB-UniRule"/>
</dbReference>
<comment type="caution">
    <text evidence="4">The sequence shown here is derived from an EMBL/GenBank/DDBJ whole genome shotgun (WGS) entry which is preliminary data.</text>
</comment>
<dbReference type="GO" id="GO:0008270">
    <property type="term" value="F:zinc ion binding"/>
    <property type="evidence" value="ECO:0007669"/>
    <property type="project" value="UniProtKB-KW"/>
</dbReference>
<feature type="compositionally biased region" description="Basic and acidic residues" evidence="2">
    <location>
        <begin position="263"/>
        <end position="295"/>
    </location>
</feature>
<sequence length="305" mass="34401">MVFWPFRRKGLDYEHELPRLSEQIVSAKTYFLKAQSAHRRWPFLFLLQSAAIYVLYVAVYFSGVLQGTIHKVLLIFVPIAIILVRKGISRLTKWRMDRAKLNLESMVEKRKKLVDEYKEKMNFDKIQKLIEDPMSVAPEDLSSSSQGDGQKQSTKNGAKRPVNDRRDPNLVSKMPVGTVPESIPIYKTSWVDRVLDLAVGEDEQSPNSRYALICFSCGAHNGLAPYGKLAEEIAYDCPVCAHHNGPDFIKGEPDIVDSDVEAKVTGDEKMESDTDTCSESKEKTTDPKPVEKSNENDQTNESSAV</sequence>
<dbReference type="Proteomes" id="UP001362899">
    <property type="component" value="Unassembled WGS sequence"/>
</dbReference>
<feature type="region of interest" description="Disordered" evidence="2">
    <location>
        <begin position="138"/>
        <end position="174"/>
    </location>
</feature>
<comment type="function">
    <text evidence="1">Plays a role in determining ER morphology.</text>
</comment>
<keyword evidence="5" id="KW-1185">Reference proteome</keyword>
<keyword evidence="1" id="KW-0863">Zinc-finger</keyword>
<feature type="domain" description="Lunapark zinc ribbon" evidence="3">
    <location>
        <begin position="190"/>
        <end position="244"/>
    </location>
</feature>
<dbReference type="Pfam" id="PF10058">
    <property type="entry name" value="Zn_ribbon_10"/>
    <property type="match status" value="1"/>
</dbReference>
<dbReference type="EMBL" id="BTGC01000003">
    <property type="protein sequence ID" value="GMM50602.1"/>
    <property type="molecule type" value="Genomic_DNA"/>
</dbReference>
<comment type="similarity">
    <text evidence="1">Belongs to the lunapark family.</text>
</comment>
<accession>A0AAV5RHX0</accession>
<evidence type="ECO:0000259" key="3">
    <source>
        <dbReference type="Pfam" id="PF10058"/>
    </source>
</evidence>
<reference evidence="4 5" key="1">
    <citation type="journal article" date="2023" name="Elife">
        <title>Identification of key yeast species and microbe-microbe interactions impacting larval growth of Drosophila in the wild.</title>
        <authorList>
            <person name="Mure A."/>
            <person name="Sugiura Y."/>
            <person name="Maeda R."/>
            <person name="Honda K."/>
            <person name="Sakurai N."/>
            <person name="Takahashi Y."/>
            <person name="Watada M."/>
            <person name="Katoh T."/>
            <person name="Gotoh A."/>
            <person name="Gotoh Y."/>
            <person name="Taniguchi I."/>
            <person name="Nakamura K."/>
            <person name="Hayashi T."/>
            <person name="Katayama T."/>
            <person name="Uemura T."/>
            <person name="Hattori Y."/>
        </authorList>
    </citation>
    <scope>NUCLEOTIDE SEQUENCE [LARGE SCALE GENOMIC DNA]</scope>
    <source>
        <strain evidence="4 5">SB-73</strain>
    </source>
</reference>
<keyword evidence="1" id="KW-0812">Transmembrane</keyword>
<feature type="region of interest" description="Disordered" evidence="2">
    <location>
        <begin position="263"/>
        <end position="305"/>
    </location>
</feature>
<evidence type="ECO:0000256" key="1">
    <source>
        <dbReference type="RuleBase" id="RU367073"/>
    </source>
</evidence>
<protein>
    <recommendedName>
        <fullName evidence="1">Endoplasmic reticulum junction formation protein lunapark</fullName>
    </recommendedName>
</protein>
<comment type="subcellular location">
    <subcellularLocation>
        <location evidence="1">Endoplasmic reticulum membrane</location>
        <topology evidence="1">Multi-pass membrane protein</topology>
    </subcellularLocation>
</comment>
<dbReference type="GO" id="GO:0071788">
    <property type="term" value="P:endoplasmic reticulum tubular network maintenance"/>
    <property type="evidence" value="ECO:0007669"/>
    <property type="project" value="UniProtKB-UniRule"/>
</dbReference>